<dbReference type="CDD" id="cd07721">
    <property type="entry name" value="yflN-like_MBL-fold"/>
    <property type="match status" value="1"/>
</dbReference>
<dbReference type="PATRIC" id="fig|54915.3.peg.6638"/>
<dbReference type="InterPro" id="IPR001279">
    <property type="entry name" value="Metallo-B-lactamas"/>
</dbReference>
<evidence type="ECO:0000313" key="6">
    <source>
        <dbReference type="EMBL" id="KNB73516.1"/>
    </source>
</evidence>
<comment type="catalytic activity">
    <reaction evidence="1">
        <text>3',5'-cyclic CMP + H2O = CMP + H(+)</text>
        <dbReference type="Rhea" id="RHEA:72675"/>
        <dbReference type="ChEBI" id="CHEBI:15377"/>
        <dbReference type="ChEBI" id="CHEBI:15378"/>
        <dbReference type="ChEBI" id="CHEBI:58003"/>
        <dbReference type="ChEBI" id="CHEBI:60377"/>
    </reaction>
    <physiologicalReaction direction="left-to-right" evidence="1">
        <dbReference type="Rhea" id="RHEA:72676"/>
    </physiologicalReaction>
</comment>
<dbReference type="STRING" id="54915.ADS79_06095"/>
<dbReference type="AlphaFoldDB" id="A0A0K9YXX9"/>
<keyword evidence="8" id="KW-1185">Reference proteome</keyword>
<dbReference type="InterPro" id="IPR036866">
    <property type="entry name" value="RibonucZ/Hydroxyglut_hydro"/>
</dbReference>
<dbReference type="Proteomes" id="UP000036834">
    <property type="component" value="Unassembled WGS sequence"/>
</dbReference>
<organism evidence="6 7">
    <name type="scientific">Brevibacillus reuszeri</name>
    <dbReference type="NCBI Taxonomy" id="54915"/>
    <lineage>
        <taxon>Bacteria</taxon>
        <taxon>Bacillati</taxon>
        <taxon>Bacillota</taxon>
        <taxon>Bacilli</taxon>
        <taxon>Bacillales</taxon>
        <taxon>Paenibacillaceae</taxon>
        <taxon>Brevibacillus</taxon>
    </lineage>
</organism>
<dbReference type="EMBL" id="BJON01000013">
    <property type="protein sequence ID" value="GED69672.1"/>
    <property type="molecule type" value="Genomic_DNA"/>
</dbReference>
<evidence type="ECO:0000256" key="2">
    <source>
        <dbReference type="ARBA" id="ARBA00034301"/>
    </source>
</evidence>
<comment type="caution">
    <text evidence="6">The sequence shown here is derived from an EMBL/GenBank/DDBJ whole genome shotgun (WGS) entry which is preliminary data.</text>
</comment>
<accession>A0A0K9YXX9</accession>
<evidence type="ECO:0000256" key="3">
    <source>
        <dbReference type="ARBA" id="ARBA00048505"/>
    </source>
</evidence>
<reference evidence="5 8" key="3">
    <citation type="submission" date="2019-06" db="EMBL/GenBank/DDBJ databases">
        <title>Whole genome shotgun sequence of Brevibacillus reuszeri NBRC 15719.</title>
        <authorList>
            <person name="Hosoyama A."/>
            <person name="Uohara A."/>
            <person name="Ohji S."/>
            <person name="Ichikawa N."/>
        </authorList>
    </citation>
    <scope>NUCLEOTIDE SEQUENCE [LARGE SCALE GENOMIC DNA]</scope>
    <source>
        <strain evidence="5 8">NBRC 15719</strain>
    </source>
</reference>
<sequence>MNTVHLLEIEFEHNGQKQIITPVLLHDEQHTILIDCGYPDFLPLLEKAAQKHGISLQSLTAVIVTHHDMDHIGSLAALKRTYPQIEIIAYESEVPYLAGSKKSLRIEQAEATLDNLSPEEKPHAEAFIRFLETIEPAHVDRTVTHQEQLPWCGGIEIIHTPGHMPGHISLYLPASKTMITGDAVVASSGKLEIANPQFTMDLAAAIRSVQLLLDYDIQQLICYHGGLFAGDARPALQQVIHMYTTDEQSEK</sequence>
<comment type="catalytic activity">
    <reaction evidence="3">
        <text>3',5'-cyclic UMP + H2O = UMP + H(+)</text>
        <dbReference type="Rhea" id="RHEA:70575"/>
        <dbReference type="ChEBI" id="CHEBI:15377"/>
        <dbReference type="ChEBI" id="CHEBI:15378"/>
        <dbReference type="ChEBI" id="CHEBI:57865"/>
        <dbReference type="ChEBI" id="CHEBI:184387"/>
    </reaction>
    <physiologicalReaction direction="left-to-right" evidence="3">
        <dbReference type="Rhea" id="RHEA:70576"/>
    </physiologicalReaction>
</comment>
<evidence type="ECO:0000313" key="7">
    <source>
        <dbReference type="Proteomes" id="UP000036834"/>
    </source>
</evidence>
<evidence type="ECO:0000313" key="8">
    <source>
        <dbReference type="Proteomes" id="UP000319578"/>
    </source>
</evidence>
<dbReference type="PANTHER" id="PTHR42951">
    <property type="entry name" value="METALLO-BETA-LACTAMASE DOMAIN-CONTAINING"/>
    <property type="match status" value="1"/>
</dbReference>
<evidence type="ECO:0000313" key="5">
    <source>
        <dbReference type="EMBL" id="GED69672.1"/>
    </source>
</evidence>
<reference evidence="7" key="1">
    <citation type="submission" date="2015-07" db="EMBL/GenBank/DDBJ databases">
        <title>Genome sequencing project for genomic taxonomy and phylogenomics of Bacillus-like bacteria.</title>
        <authorList>
            <person name="Liu B."/>
            <person name="Wang J."/>
            <person name="Zhu Y."/>
            <person name="Liu G."/>
            <person name="Chen Q."/>
            <person name="Chen Z."/>
            <person name="Lan J."/>
            <person name="Che J."/>
            <person name="Ge C."/>
            <person name="Shi H."/>
            <person name="Pan Z."/>
            <person name="Liu X."/>
        </authorList>
    </citation>
    <scope>NUCLEOTIDE SEQUENCE [LARGE SCALE GENOMIC DNA]</scope>
    <source>
        <strain evidence="7">DSM 9887</strain>
    </source>
</reference>
<name>A0A0K9YXX9_9BACL</name>
<dbReference type="OrthoDB" id="9802248at2"/>
<keyword evidence="6" id="KW-0378">Hydrolase</keyword>
<dbReference type="SUPFAM" id="SSF56281">
    <property type="entry name" value="Metallo-hydrolase/oxidoreductase"/>
    <property type="match status" value="1"/>
</dbReference>
<dbReference type="SMART" id="SM00849">
    <property type="entry name" value="Lactamase_B"/>
    <property type="match status" value="1"/>
</dbReference>
<gene>
    <name evidence="6" type="ORF">ADS79_06095</name>
    <name evidence="5" type="ORF">BRE01_33740</name>
</gene>
<reference evidence="6" key="2">
    <citation type="submission" date="2015-07" db="EMBL/GenBank/DDBJ databases">
        <title>MeaNS - Measles Nucleotide Surveillance Program.</title>
        <authorList>
            <person name="Tran T."/>
            <person name="Druce J."/>
        </authorList>
    </citation>
    <scope>NUCLEOTIDE SEQUENCE</scope>
    <source>
        <strain evidence="6">DSM 9887</strain>
    </source>
</reference>
<protein>
    <submittedName>
        <fullName evidence="5">MBL fold hydrolase</fullName>
    </submittedName>
    <submittedName>
        <fullName evidence="6">Metal-dependent hydrolase</fullName>
    </submittedName>
</protein>
<dbReference type="Gene3D" id="3.60.15.10">
    <property type="entry name" value="Ribonuclease Z/Hydroxyacylglutathione hydrolase-like"/>
    <property type="match status" value="1"/>
</dbReference>
<dbReference type="RefSeq" id="WP_049737518.1">
    <property type="nucleotide sequence ID" value="NZ_BJON01000013.1"/>
</dbReference>
<dbReference type="Pfam" id="PF00753">
    <property type="entry name" value="Lactamase_B"/>
    <property type="match status" value="1"/>
</dbReference>
<proteinExistence type="predicted"/>
<dbReference type="EMBL" id="LGIQ01000005">
    <property type="protein sequence ID" value="KNB73516.1"/>
    <property type="molecule type" value="Genomic_DNA"/>
</dbReference>
<comment type="function">
    <text evidence="2">Counteracts the endogenous Pycsar antiviral defense system. Phosphodiesterase that enables metal-dependent hydrolysis of host cyclic nucleotide Pycsar defense signals such as cCMP and cUMP.</text>
</comment>
<dbReference type="InterPro" id="IPR050855">
    <property type="entry name" value="NDM-1-like"/>
</dbReference>
<dbReference type="Proteomes" id="UP000319578">
    <property type="component" value="Unassembled WGS sequence"/>
</dbReference>
<feature type="domain" description="Metallo-beta-lactamase" evidence="4">
    <location>
        <begin position="19"/>
        <end position="224"/>
    </location>
</feature>
<dbReference type="PANTHER" id="PTHR42951:SF15">
    <property type="entry name" value="METALLO-BETA-LACTAMASE SUPERFAMILY PROTEIN"/>
    <property type="match status" value="1"/>
</dbReference>
<evidence type="ECO:0000259" key="4">
    <source>
        <dbReference type="SMART" id="SM00849"/>
    </source>
</evidence>
<dbReference type="GO" id="GO:0016787">
    <property type="term" value="F:hydrolase activity"/>
    <property type="evidence" value="ECO:0007669"/>
    <property type="project" value="UniProtKB-KW"/>
</dbReference>
<evidence type="ECO:0000256" key="1">
    <source>
        <dbReference type="ARBA" id="ARBA00034221"/>
    </source>
</evidence>